<reference evidence="2" key="1">
    <citation type="journal article" date="2023" name="G3 (Bethesda)">
        <title>Genome assembly and association tests identify interacting loci associated with vigor, precocity, and sex in interspecific pistachio rootstocks.</title>
        <authorList>
            <person name="Palmer W."/>
            <person name="Jacygrad E."/>
            <person name="Sagayaradj S."/>
            <person name="Cavanaugh K."/>
            <person name="Han R."/>
            <person name="Bertier L."/>
            <person name="Beede B."/>
            <person name="Kafkas S."/>
            <person name="Golino D."/>
            <person name="Preece J."/>
            <person name="Michelmore R."/>
        </authorList>
    </citation>
    <scope>NUCLEOTIDE SEQUENCE [LARGE SCALE GENOMIC DNA]</scope>
</reference>
<evidence type="ECO:0000313" key="2">
    <source>
        <dbReference type="Proteomes" id="UP001164250"/>
    </source>
</evidence>
<sequence>MGICWSGDVEGGKQAVGGAQLRSTMAHNNFGANDAIDFFFRAPGLTALFSQIEVGLVFYDMGSVTVINEKKEEPLHTREVCTVQMFDMIKIGLMIYDEQVLWL</sequence>
<organism evidence="1 2">
    <name type="scientific">Pistacia atlantica</name>
    <dbReference type="NCBI Taxonomy" id="434234"/>
    <lineage>
        <taxon>Eukaryota</taxon>
        <taxon>Viridiplantae</taxon>
        <taxon>Streptophyta</taxon>
        <taxon>Embryophyta</taxon>
        <taxon>Tracheophyta</taxon>
        <taxon>Spermatophyta</taxon>
        <taxon>Magnoliopsida</taxon>
        <taxon>eudicotyledons</taxon>
        <taxon>Gunneridae</taxon>
        <taxon>Pentapetalae</taxon>
        <taxon>rosids</taxon>
        <taxon>malvids</taxon>
        <taxon>Sapindales</taxon>
        <taxon>Anacardiaceae</taxon>
        <taxon>Pistacia</taxon>
    </lineage>
</organism>
<gene>
    <name evidence="1" type="ORF">Patl1_22795</name>
</gene>
<keyword evidence="2" id="KW-1185">Reference proteome</keyword>
<evidence type="ECO:0000313" key="1">
    <source>
        <dbReference type="EMBL" id="KAJ0079631.1"/>
    </source>
</evidence>
<accession>A0ACC1A092</accession>
<name>A0ACC1A092_9ROSI</name>
<dbReference type="EMBL" id="CM047909">
    <property type="protein sequence ID" value="KAJ0079631.1"/>
    <property type="molecule type" value="Genomic_DNA"/>
</dbReference>
<protein>
    <submittedName>
        <fullName evidence="1">Uncharacterized protein</fullName>
    </submittedName>
</protein>
<dbReference type="Proteomes" id="UP001164250">
    <property type="component" value="Chromosome 13"/>
</dbReference>
<proteinExistence type="predicted"/>
<comment type="caution">
    <text evidence="1">The sequence shown here is derived from an EMBL/GenBank/DDBJ whole genome shotgun (WGS) entry which is preliminary data.</text>
</comment>